<keyword evidence="2" id="KW-0964">Secreted</keyword>
<evidence type="ECO:0000256" key="2">
    <source>
        <dbReference type="ARBA" id="ARBA00022525"/>
    </source>
</evidence>
<dbReference type="GeneID" id="24437123"/>
<comment type="caution">
    <text evidence="5">Lacks conserved residue(s) required for the propagation of feature annotation.</text>
</comment>
<feature type="region of interest" description="Disordered" evidence="6">
    <location>
        <begin position="1692"/>
        <end position="1740"/>
    </location>
</feature>
<dbReference type="PANTHER" id="PTHR15332:SF175">
    <property type="entry name" value="PROPROTEIN CONVERTASE SUBTILISIN_KEXIN TYPE 5-LIKE"/>
    <property type="match status" value="1"/>
</dbReference>
<gene>
    <name evidence="10" type="ORF">TTHERM_000077009</name>
</gene>
<evidence type="ECO:0000256" key="6">
    <source>
        <dbReference type="SAM" id="MobiDB-lite"/>
    </source>
</evidence>
<feature type="domain" description="TNFR-Cys" evidence="9">
    <location>
        <begin position="434"/>
        <end position="480"/>
    </location>
</feature>
<dbReference type="InterPro" id="IPR043601">
    <property type="entry name" value="Rspo_Fu-CRD_dom"/>
</dbReference>
<dbReference type="GO" id="GO:0005576">
    <property type="term" value="C:extracellular region"/>
    <property type="evidence" value="ECO:0007669"/>
    <property type="project" value="UniProtKB-SubCell"/>
</dbReference>
<feature type="compositionally biased region" description="Polar residues" evidence="6">
    <location>
        <begin position="1717"/>
        <end position="1726"/>
    </location>
</feature>
<dbReference type="PROSITE" id="PS50050">
    <property type="entry name" value="TNFR_NGFR_2"/>
    <property type="match status" value="1"/>
</dbReference>
<evidence type="ECO:0000256" key="1">
    <source>
        <dbReference type="ARBA" id="ARBA00004613"/>
    </source>
</evidence>
<dbReference type="SMART" id="SM01411">
    <property type="entry name" value="Ephrin_rec_like"/>
    <property type="match status" value="4"/>
</dbReference>
<feature type="compositionally biased region" description="Polar residues" evidence="6">
    <location>
        <begin position="1638"/>
        <end position="1650"/>
    </location>
</feature>
<dbReference type="SMART" id="SM00261">
    <property type="entry name" value="FU"/>
    <property type="match status" value="18"/>
</dbReference>
<feature type="transmembrane region" description="Helical" evidence="7">
    <location>
        <begin position="1318"/>
        <end position="1339"/>
    </location>
</feature>
<proteinExistence type="predicted"/>
<evidence type="ECO:0000256" key="7">
    <source>
        <dbReference type="SAM" id="Phobius"/>
    </source>
</evidence>
<feature type="transmembrane region" description="Helical" evidence="7">
    <location>
        <begin position="1394"/>
        <end position="1412"/>
    </location>
</feature>
<evidence type="ECO:0000256" key="5">
    <source>
        <dbReference type="PROSITE-ProRule" id="PRU00206"/>
    </source>
</evidence>
<dbReference type="InterPro" id="IPR000742">
    <property type="entry name" value="EGF"/>
</dbReference>
<feature type="disulfide bond" evidence="5">
    <location>
        <begin position="435"/>
        <end position="450"/>
    </location>
</feature>
<dbReference type="PANTHER" id="PTHR15332">
    <property type="entry name" value="PROPROTEIN CONVERTASE SUBTILISIN_KEXIN TYPE 5-LIKE"/>
    <property type="match status" value="1"/>
</dbReference>
<dbReference type="Gene3D" id="2.10.220.10">
    <property type="entry name" value="Hormone Receptor, Insulin-like Growth Factor Receptor 1, Chain A, domain 2"/>
    <property type="match status" value="10"/>
</dbReference>
<dbReference type="Pfam" id="PF15913">
    <property type="entry name" value="Furin-like_2"/>
    <property type="match status" value="1"/>
</dbReference>
<evidence type="ECO:0000256" key="3">
    <source>
        <dbReference type="ARBA" id="ARBA00022729"/>
    </source>
</evidence>
<dbReference type="KEGG" id="tet:TTHERM_000077009"/>
<evidence type="ECO:0000256" key="4">
    <source>
        <dbReference type="ARBA" id="ARBA00023180"/>
    </source>
</evidence>
<dbReference type="SMART" id="SM00181">
    <property type="entry name" value="EGF"/>
    <property type="match status" value="9"/>
</dbReference>
<organism evidence="10 11">
    <name type="scientific">Tetrahymena thermophila (strain SB210)</name>
    <dbReference type="NCBI Taxonomy" id="312017"/>
    <lineage>
        <taxon>Eukaryota</taxon>
        <taxon>Sar</taxon>
        <taxon>Alveolata</taxon>
        <taxon>Ciliophora</taxon>
        <taxon>Intramacronucleata</taxon>
        <taxon>Oligohymenophorea</taxon>
        <taxon>Hymenostomatida</taxon>
        <taxon>Tetrahymenina</taxon>
        <taxon>Tetrahymenidae</taxon>
        <taxon>Tetrahymena</taxon>
    </lineage>
</organism>
<keyword evidence="4" id="KW-0325">Glycoprotein</keyword>
<dbReference type="OrthoDB" id="10035969at2759"/>
<dbReference type="InParanoid" id="W7XAR9"/>
<dbReference type="InterPro" id="IPR006212">
    <property type="entry name" value="Furin_repeat"/>
</dbReference>
<reference evidence="11" key="1">
    <citation type="journal article" date="2006" name="PLoS Biol.">
        <title>Macronuclear genome sequence of the ciliate Tetrahymena thermophila, a model eukaryote.</title>
        <authorList>
            <person name="Eisen J.A."/>
            <person name="Coyne R.S."/>
            <person name="Wu M."/>
            <person name="Wu D."/>
            <person name="Thiagarajan M."/>
            <person name="Wortman J.R."/>
            <person name="Badger J.H."/>
            <person name="Ren Q."/>
            <person name="Amedeo P."/>
            <person name="Jones K.M."/>
            <person name="Tallon L.J."/>
            <person name="Delcher A.L."/>
            <person name="Salzberg S.L."/>
            <person name="Silva J.C."/>
            <person name="Haas B.J."/>
            <person name="Majoros W.H."/>
            <person name="Farzad M."/>
            <person name="Carlton J.M."/>
            <person name="Smith R.K. Jr."/>
            <person name="Garg J."/>
            <person name="Pearlman R.E."/>
            <person name="Karrer K.M."/>
            <person name="Sun L."/>
            <person name="Manning G."/>
            <person name="Elde N.C."/>
            <person name="Turkewitz A.P."/>
            <person name="Asai D.J."/>
            <person name="Wilkes D.E."/>
            <person name="Wang Y."/>
            <person name="Cai H."/>
            <person name="Collins K."/>
            <person name="Stewart B.A."/>
            <person name="Lee S.R."/>
            <person name="Wilamowska K."/>
            <person name="Weinberg Z."/>
            <person name="Ruzzo W.L."/>
            <person name="Wloga D."/>
            <person name="Gaertig J."/>
            <person name="Frankel J."/>
            <person name="Tsao C.-C."/>
            <person name="Gorovsky M.A."/>
            <person name="Keeling P.J."/>
            <person name="Waller R.F."/>
            <person name="Patron N.J."/>
            <person name="Cherry J.M."/>
            <person name="Stover N.A."/>
            <person name="Krieger C.J."/>
            <person name="del Toro C."/>
            <person name="Ryder H.F."/>
            <person name="Williamson S.C."/>
            <person name="Barbeau R.A."/>
            <person name="Hamilton E.P."/>
            <person name="Orias E."/>
        </authorList>
    </citation>
    <scope>NUCLEOTIDE SEQUENCE [LARGE SCALE GENOMIC DNA]</scope>
    <source>
        <strain evidence="11">SB210</strain>
    </source>
</reference>
<name>W7XAR9_TETTS</name>
<evidence type="ECO:0000313" key="10">
    <source>
        <dbReference type="EMBL" id="EWS74437.1"/>
    </source>
</evidence>
<feature type="chain" id="PRO_5004903575" evidence="8">
    <location>
        <begin position="17"/>
        <end position="1949"/>
    </location>
</feature>
<feature type="repeat" description="TNFR-Cys" evidence="5">
    <location>
        <begin position="434"/>
        <end position="480"/>
    </location>
</feature>
<dbReference type="Proteomes" id="UP000009168">
    <property type="component" value="Unassembled WGS sequence"/>
</dbReference>
<keyword evidence="5" id="KW-1015">Disulfide bond</keyword>
<evidence type="ECO:0000259" key="9">
    <source>
        <dbReference type="PROSITE" id="PS50050"/>
    </source>
</evidence>
<feature type="transmembrane region" description="Helical" evidence="7">
    <location>
        <begin position="1473"/>
        <end position="1492"/>
    </location>
</feature>
<feature type="region of interest" description="Disordered" evidence="6">
    <location>
        <begin position="1634"/>
        <end position="1658"/>
    </location>
</feature>
<dbReference type="RefSeq" id="XP_012653014.1">
    <property type="nucleotide sequence ID" value="XM_012797560.1"/>
</dbReference>
<accession>W7XAR9</accession>
<dbReference type="InterPro" id="IPR001368">
    <property type="entry name" value="TNFR/NGFR_Cys_rich_reg"/>
</dbReference>
<dbReference type="EMBL" id="GG662704">
    <property type="protein sequence ID" value="EWS74437.1"/>
    <property type="molecule type" value="Genomic_DNA"/>
</dbReference>
<feature type="transmembrane region" description="Helical" evidence="7">
    <location>
        <begin position="1556"/>
        <end position="1587"/>
    </location>
</feature>
<dbReference type="InterPro" id="IPR009030">
    <property type="entry name" value="Growth_fac_rcpt_cys_sf"/>
</dbReference>
<evidence type="ECO:0000256" key="8">
    <source>
        <dbReference type="SAM" id="SignalP"/>
    </source>
</evidence>
<feature type="transmembrane region" description="Helical" evidence="7">
    <location>
        <begin position="1523"/>
        <end position="1544"/>
    </location>
</feature>
<dbReference type="CDD" id="cd00064">
    <property type="entry name" value="FU"/>
    <property type="match status" value="13"/>
</dbReference>
<feature type="transmembrane region" description="Helical" evidence="7">
    <location>
        <begin position="1498"/>
        <end position="1516"/>
    </location>
</feature>
<protein>
    <submittedName>
        <fullName evidence="10">Transmembrane protein, putative</fullName>
    </submittedName>
</protein>
<keyword evidence="7 10" id="KW-0812">Transmembrane</keyword>
<evidence type="ECO:0000313" key="11">
    <source>
        <dbReference type="Proteomes" id="UP000009168"/>
    </source>
</evidence>
<keyword evidence="3 8" id="KW-0732">Signal</keyword>
<comment type="subcellular location">
    <subcellularLocation>
        <location evidence="1">Secreted</location>
    </subcellularLocation>
</comment>
<sequence>MYFLALILLQIKFLTGTWLISQKNLAPGFAGTDGWNIAGYDPSLCPNGRSICAGTIILGGYGCFGVGATATQTFLIAHHWQVKVDIKFWMIDSWDWEYLVVDLGDLHTSQQRQLSSGTQICGASWNDEIRDVSVTKQNHYERNIQVVFSSTLDQDPTDESWGITDFTISVEPCNPTCNRCQGQDAFLCIDCWPNAQFIAYQNGLGFCQCIDGFYTVSKNVPCLDPICSQCLPCNGTCESCSAGDQYSCIKCKPNLYKQYYGAYEVNNNFSDPRYQKTLCQSDCFAQNYFKDTVSRQCLKCFSTCQTCNGQLEYDCTSCINGLYLDGATTGQCVSNCSTSYYKDDTDKKCKKCDSNCLQCLDNQPTFCSKCVNGSFLTINTGKCVADCGIGQWGRSNDWSCQLCDNTCYTCVNNAQNCTSCTGIYYFYNNQCIITCPGGYYKGSNNTCQKCDQSCKTCDNGSNMDCLSCSPSYGYLKDRQCISCPPQFYGDSQDQTCKPCNSSCYTCDAGNNTDCLSCVTNYLEDRQCKVMCKDGYWGNSATHTCDKCDNNCLTCSPYGPAIDCQSCSSPLFLKNKRCVKSCDPIGEYGDQNTRQCTACDTTCYTCIQKTNTDCTSCTGSRYFYINQCLTTCPGPSQYGLNNKCTNSCPSNMYGDDGTRLCTLCNPICPTCFGSQTSQCKSCAVPYYLEGSTCGLTCPSNKYQNNNNRECSPCNSECLECNGGTNSDCTKCDPVKYFGSNKCFTSCPPPYFSSTTTMECVLKCPKGYWGDTNDPQRLCQLCHPQCEECFGGTFDKCTKCKVNFYLFQTTCDSCPINYFPNTQTRTCDQCFTTCKSCDGPSSSNCLSCNSDRYYLASKKECYDICPSPYFSHFTKPDCLLTCPADFTNYLFGNPITRKCENCNEACIQCTGPSNLDCVKCAAKYYYYQQNNSCLLTCPDNTYADSISMKCLSCDKSCATCNGGTQFNCTSCLLPSVLYSNQCIQNCPNPLYKDEDLKQCVVDCTSKFPNKYADTKNMICKYCHKYCNKCTGPSNTQCQKCKSSYFKYNNSCIEQCQPGTYQETKKQSENDDDCKNCSSDCQTCYGPSNQNCLTCNSSLYSLKKNDILFCLSDCPDLYVKSIQNKSCQVCPSSTYFFQGQCKQCHYTCETCSGSFQNQCLSCAETRGQNSQKTPYQGVCSCQSGYIETFEKLCQQTPSQVQGLTVTTYVSSVTGTVGSFLIGVIGRNMFFIYNILEIAQFTSYFRYINFNYPVNLGNIFDHFYISQISTVFDLNSQPTASAGQNDQNKQSGNTRILENTSFDDYSFLFQLKGKVFPLWKSFFFLIILNIFSWVFVFGLNLLATHWKIKYNQSHFLEKLRTWTSYGLPIQMFLRTQMEATLYFVLVFKYPGEAGVLDWIFSVYFLVLLLAIVFVMINQNRKQINLDDSGEPVIYYKKIVKSKIANGQILKQEDSQTYPHPFRTLWQFTKKDKISRNYFLFNLIFKLVLVVLVVELIQSPDKQILSFAIIKTIFFILIVSIRPMISIWYNAVIIFNEFFQAICCYLIYICIKIQPNSQNSLGYSILVILFLLFLVNLIGTLISLIFILKLLIDSIVKKKSSTTTTTQVQIKKQTRVEALNKSQKLDLFEYETNRKAKKESSRILDNSSTVQMQKDNNQDDFDLSRVNQNDSFYQYDVDNPFQFLQVQQSQIQQIRKHKKAKKFADNSEIQNNKKQNQEDEYYQSQQNSNGSIQKQNIKDKNIDQQNDIIDVTKQIKEINEKEKKQSSPDNKIKEFTDDFQIINDYSQTNKQNLRQNQDIKHQTDFKGNQMPNSETPATQFIPNTPSPLPFTYKMQIEESKQFITPTPDSFAISNNCSPQLLNEQLGDLEINKETKDGQQNQKQIKLNPNIQKNSQLLVKFNKVEEQQDFNQQEQEISDKTQQEQTNLNIISFLTEITGSKKKNKKANQKQVLKL</sequence>
<keyword evidence="11" id="KW-1185">Reference proteome</keyword>
<keyword evidence="7" id="KW-0472">Membrane</keyword>
<dbReference type="SUPFAM" id="SSF57184">
    <property type="entry name" value="Growth factor receptor domain"/>
    <property type="match status" value="7"/>
</dbReference>
<feature type="signal peptide" evidence="8">
    <location>
        <begin position="1"/>
        <end position="16"/>
    </location>
</feature>
<keyword evidence="7" id="KW-1133">Transmembrane helix</keyword>